<organism evidence="4">
    <name type="scientific">Enterobius vermicularis</name>
    <name type="common">Human pinworm</name>
    <dbReference type="NCBI Taxonomy" id="51028"/>
    <lineage>
        <taxon>Eukaryota</taxon>
        <taxon>Metazoa</taxon>
        <taxon>Ecdysozoa</taxon>
        <taxon>Nematoda</taxon>
        <taxon>Chromadorea</taxon>
        <taxon>Rhabditida</taxon>
        <taxon>Spirurina</taxon>
        <taxon>Oxyuridomorpha</taxon>
        <taxon>Oxyuroidea</taxon>
        <taxon>Oxyuridae</taxon>
        <taxon>Enterobius</taxon>
    </lineage>
</organism>
<evidence type="ECO:0000313" key="2">
    <source>
        <dbReference type="EMBL" id="VDD86478.1"/>
    </source>
</evidence>
<evidence type="ECO:0000313" key="3">
    <source>
        <dbReference type="Proteomes" id="UP000274131"/>
    </source>
</evidence>
<evidence type="ECO:0000313" key="4">
    <source>
        <dbReference type="WBParaSite" id="EVEC_0000191301-mRNA-1"/>
    </source>
</evidence>
<name>A0A0N4UWN5_ENTVE</name>
<feature type="region of interest" description="Disordered" evidence="1">
    <location>
        <begin position="400"/>
        <end position="461"/>
    </location>
</feature>
<reference evidence="4" key="1">
    <citation type="submission" date="2017-02" db="UniProtKB">
        <authorList>
            <consortium name="WormBaseParasite"/>
        </authorList>
    </citation>
    <scope>IDENTIFICATION</scope>
</reference>
<evidence type="ECO:0000256" key="1">
    <source>
        <dbReference type="SAM" id="MobiDB-lite"/>
    </source>
</evidence>
<feature type="compositionally biased region" description="Polar residues" evidence="1">
    <location>
        <begin position="443"/>
        <end position="461"/>
    </location>
</feature>
<gene>
    <name evidence="2" type="ORF">EVEC_LOCUS1621</name>
</gene>
<dbReference type="WBParaSite" id="EVEC_0000191301-mRNA-1">
    <property type="protein sequence ID" value="EVEC_0000191301-mRNA-1"/>
    <property type="gene ID" value="EVEC_0000191301"/>
</dbReference>
<dbReference type="OrthoDB" id="5845898at2759"/>
<reference evidence="2 3" key="2">
    <citation type="submission" date="2018-10" db="EMBL/GenBank/DDBJ databases">
        <authorList>
            <consortium name="Pathogen Informatics"/>
        </authorList>
    </citation>
    <scope>NUCLEOTIDE SEQUENCE [LARGE SCALE GENOMIC DNA]</scope>
</reference>
<protein>
    <submittedName>
        <fullName evidence="4">Zinc finger protein</fullName>
    </submittedName>
</protein>
<dbReference type="AlphaFoldDB" id="A0A0N4UWN5"/>
<dbReference type="STRING" id="51028.A0A0N4UWN5"/>
<feature type="region of interest" description="Disordered" evidence="1">
    <location>
        <begin position="74"/>
        <end position="105"/>
    </location>
</feature>
<dbReference type="Proteomes" id="UP000274131">
    <property type="component" value="Unassembled WGS sequence"/>
</dbReference>
<accession>A0A0N4UWN5</accession>
<sequence length="461" mass="50294">MSSLDPQRVLPVESNLVEDEMVVLMGPQGAGTALETTPSSMNDASIEYLSTEVLEASGITEGSSQVQGDQLGSLLSLSGHNQPSEVPTSAPRSGMKRENSSCSLGQVEAPENITVSITPEDLCFLEASSSLSAVSLRISRQSTPRYTPLKSHALDSSEFLRLFTGEQLAVNNIDINNLNEDTIHQIVSLAFSAHRNDKNSQSKRRKYDGSLSLSDVSQDKIVEHSVFPSTSGTRKLPLTEPRHGQVALIGEEVEVKRDGRLVPAKIRYCRGGGGYKVQFSDGHFEWVGSEQIQIRDYLKAGHAKTRSDHESYSGFVEPSFPKNHSISSNVGRRAPPAIPGIKVTPQNGYEKSSEPNFCCVVCDRRLYQKEMKFLTIRVPACDECTQLKMMVMDTVEEYQKPSKNASTVATTDVGDSTQDPSSSPRIPEELLEAPPILHRLGSPSASLESNTMKGSADTNDF</sequence>
<proteinExistence type="predicted"/>
<keyword evidence="3" id="KW-1185">Reference proteome</keyword>
<feature type="compositionally biased region" description="Polar residues" evidence="1">
    <location>
        <begin position="80"/>
        <end position="91"/>
    </location>
</feature>
<feature type="compositionally biased region" description="Polar residues" evidence="1">
    <location>
        <begin position="401"/>
        <end position="424"/>
    </location>
</feature>
<dbReference type="EMBL" id="UXUI01007240">
    <property type="protein sequence ID" value="VDD86478.1"/>
    <property type="molecule type" value="Genomic_DNA"/>
</dbReference>